<name>A0A8T2YJ55_POPDE</name>
<feature type="non-terminal residue" evidence="1">
    <location>
        <position position="1"/>
    </location>
</feature>
<dbReference type="Proteomes" id="UP000807159">
    <property type="component" value="Chromosome 6"/>
</dbReference>
<comment type="caution">
    <text evidence="1">The sequence shown here is derived from an EMBL/GenBank/DDBJ whole genome shotgun (WGS) entry which is preliminary data.</text>
</comment>
<protein>
    <submittedName>
        <fullName evidence="1">Uncharacterized protein</fullName>
    </submittedName>
</protein>
<evidence type="ECO:0000313" key="1">
    <source>
        <dbReference type="EMBL" id="KAH8505185.1"/>
    </source>
</evidence>
<evidence type="ECO:0000313" key="2">
    <source>
        <dbReference type="Proteomes" id="UP000807159"/>
    </source>
</evidence>
<dbReference type="AlphaFoldDB" id="A0A8T2YJ55"/>
<reference evidence="1" key="1">
    <citation type="journal article" date="2021" name="J. Hered.">
        <title>Genome Assembly of Salicaceae Populus deltoides (Eastern Cottonwood) I-69 Based on Nanopore Sequencing and Hi-C Technologies.</title>
        <authorList>
            <person name="Bai S."/>
            <person name="Wu H."/>
            <person name="Zhang J."/>
            <person name="Pan Z."/>
            <person name="Zhao W."/>
            <person name="Li Z."/>
            <person name="Tong C."/>
        </authorList>
    </citation>
    <scope>NUCLEOTIDE SEQUENCE</scope>
    <source>
        <tissue evidence="1">Leaf</tissue>
    </source>
</reference>
<gene>
    <name evidence="1" type="ORF">H0E87_012438</name>
</gene>
<proteinExistence type="predicted"/>
<keyword evidence="2" id="KW-1185">Reference proteome</keyword>
<sequence>VLGHAILASMLWNHAKSVDLKSKASTISCYMFIWKRIVACIDFLEKCCKIIKRNVGQSGPHGELV</sequence>
<organism evidence="1 2">
    <name type="scientific">Populus deltoides</name>
    <name type="common">Eastern poplar</name>
    <name type="synonym">Eastern cottonwood</name>
    <dbReference type="NCBI Taxonomy" id="3696"/>
    <lineage>
        <taxon>Eukaryota</taxon>
        <taxon>Viridiplantae</taxon>
        <taxon>Streptophyta</taxon>
        <taxon>Embryophyta</taxon>
        <taxon>Tracheophyta</taxon>
        <taxon>Spermatophyta</taxon>
        <taxon>Magnoliopsida</taxon>
        <taxon>eudicotyledons</taxon>
        <taxon>Gunneridae</taxon>
        <taxon>Pentapetalae</taxon>
        <taxon>rosids</taxon>
        <taxon>fabids</taxon>
        <taxon>Malpighiales</taxon>
        <taxon>Salicaceae</taxon>
        <taxon>Saliceae</taxon>
        <taxon>Populus</taxon>
    </lineage>
</organism>
<accession>A0A8T2YJ55</accession>
<dbReference type="EMBL" id="JACEGQ020000006">
    <property type="protein sequence ID" value="KAH8505185.1"/>
    <property type="molecule type" value="Genomic_DNA"/>
</dbReference>